<dbReference type="PANTHER" id="PTHR33332">
    <property type="entry name" value="REVERSE TRANSCRIPTASE DOMAIN-CONTAINING PROTEIN"/>
    <property type="match status" value="1"/>
</dbReference>
<dbReference type="CDD" id="cd01650">
    <property type="entry name" value="RT_nLTR_like"/>
    <property type="match status" value="1"/>
</dbReference>
<protein>
    <submittedName>
        <fullName evidence="1">Uncharacterized protein</fullName>
    </submittedName>
</protein>
<evidence type="ECO:0000313" key="1">
    <source>
        <dbReference type="EMBL" id="CAB4004454.1"/>
    </source>
</evidence>
<dbReference type="AlphaFoldDB" id="A0A6S7HH67"/>
<dbReference type="EMBL" id="CACRXK020004913">
    <property type="protein sequence ID" value="CAB4004454.1"/>
    <property type="molecule type" value="Genomic_DNA"/>
</dbReference>
<accession>A0A6S7HH67</accession>
<name>A0A6S7HH67_PARCT</name>
<dbReference type="InterPro" id="IPR043502">
    <property type="entry name" value="DNA/RNA_pol_sf"/>
</dbReference>
<reference evidence="1" key="1">
    <citation type="submission" date="2020-04" db="EMBL/GenBank/DDBJ databases">
        <authorList>
            <person name="Alioto T."/>
            <person name="Alioto T."/>
            <person name="Gomez Garrido J."/>
        </authorList>
    </citation>
    <scope>NUCLEOTIDE SEQUENCE</scope>
    <source>
        <strain evidence="1">A484AB</strain>
    </source>
</reference>
<dbReference type="Pfam" id="PF00078">
    <property type="entry name" value="RVT_1"/>
    <property type="match status" value="1"/>
</dbReference>
<proteinExistence type="predicted"/>
<dbReference type="OrthoDB" id="426210at2759"/>
<dbReference type="SUPFAM" id="SSF56672">
    <property type="entry name" value="DNA/RNA polymerases"/>
    <property type="match status" value="1"/>
</dbReference>
<gene>
    <name evidence="1" type="ORF">PACLA_8A038746</name>
</gene>
<sequence>MTDKQFRHCLRIEDIVITPEEVYECLCTLDQNKASGPDRIPATLLRHCASSICSSLSELFNKTLSVGKLPKEWKLSNITPIPKSGSSSNVTNYRPISLLSLVSKVLERCIYNRLIEHIGEKLHHLQFGFLKGKSTTSQLLQVLHDIGNKLDNKCQVDTLYLDFAKAFDKVNHELLLFKLKRFGIIGKLLSWLRDYLSGRYQRVTVLSETSNPLPVLSGVPQGSILGPLLFMVYVNDLPDCVSSSSSLAMFADDSKCYHPIKCSEDAEVLQSDINAIDSWCKEWQMSLNHSKCGLLRITRNSQPIHYSYNVEGNLLKTLNKQKDLGVIVSKDLIWSLNVQAVSNKANKMLGFVKRSCFHASDPKVYDNDYRDIPSKAVEIQWTTKVYEMKQGFHMFWLN</sequence>
<organism evidence="1 2">
    <name type="scientific">Paramuricea clavata</name>
    <name type="common">Red gorgonian</name>
    <name type="synonym">Violescent sea-whip</name>
    <dbReference type="NCBI Taxonomy" id="317549"/>
    <lineage>
        <taxon>Eukaryota</taxon>
        <taxon>Metazoa</taxon>
        <taxon>Cnidaria</taxon>
        <taxon>Anthozoa</taxon>
        <taxon>Octocorallia</taxon>
        <taxon>Malacalcyonacea</taxon>
        <taxon>Plexauridae</taxon>
        <taxon>Paramuricea</taxon>
    </lineage>
</organism>
<keyword evidence="2" id="KW-1185">Reference proteome</keyword>
<comment type="caution">
    <text evidence="1">The sequence shown here is derived from an EMBL/GenBank/DDBJ whole genome shotgun (WGS) entry which is preliminary data.</text>
</comment>
<dbReference type="InterPro" id="IPR000477">
    <property type="entry name" value="RT_dom"/>
</dbReference>
<dbReference type="PROSITE" id="PS50878">
    <property type="entry name" value="RT_POL"/>
    <property type="match status" value="1"/>
</dbReference>
<evidence type="ECO:0000313" key="2">
    <source>
        <dbReference type="Proteomes" id="UP001152795"/>
    </source>
</evidence>
<dbReference type="Proteomes" id="UP001152795">
    <property type="component" value="Unassembled WGS sequence"/>
</dbReference>